<dbReference type="GeneID" id="40074599"/>
<keyword evidence="2" id="KW-1185">Reference proteome</keyword>
<dbReference type="Proteomes" id="UP000222831">
    <property type="component" value="Segment"/>
</dbReference>
<dbReference type="KEGG" id="vg:40074599"/>
<sequence length="229" mass="26310">MRARVLRNIKIAREVLNGETYLAVGQRYELSPSAIEKITGDMVMRLGTLVPRVMLESAFPRDKYPEAYSDSPAPDGEAHSFYLNHLSIHQLRDRSTFLIEWLMNSIDAEHRREIDSRDVHFQISFAPQDMMAKAERAMRDAFDQTCQAQIKAFFGETVAETGGEKVVGAGLQTIRDFLEDKFNSLQMQAYMDKFFEENFESMLREAMRKAADHKARGVAFKKASCWRPN</sequence>
<organism evidence="1 2">
    <name type="scientific">Ralstonia phage RP12</name>
    <dbReference type="NCBI Taxonomy" id="1923889"/>
    <lineage>
        <taxon>Viruses</taxon>
        <taxon>Duplodnaviria</taxon>
        <taxon>Heunggongvirae</taxon>
        <taxon>Uroviricota</taxon>
        <taxon>Caudoviricetes</taxon>
        <taxon>Chimalliviridae</taxon>
        <taxon>Ripduovirus</taxon>
        <taxon>Ripduovirus RP12</taxon>
    </lineage>
</organism>
<name>A0A1L7N124_9CAUD</name>
<proteinExistence type="predicted"/>
<protein>
    <submittedName>
        <fullName evidence="1">Uncharacterized protein</fullName>
    </submittedName>
</protein>
<reference evidence="1 2" key="1">
    <citation type="submission" date="2016-12" db="EMBL/GenBank/DDBJ databases">
        <title>Characterization of two jumbo phages RP12 and RP31 infecting the phytopathogen Ralstonia solanacearum.</title>
        <authorList>
            <person name="Kawasaki T."/>
            <person name="Yoshikawa G."/>
            <person name="Ogata H."/>
            <person name="Yamada T."/>
        </authorList>
    </citation>
    <scope>NUCLEOTIDE SEQUENCE [LARGE SCALE GENOMIC DNA]</scope>
    <source>
        <strain evidence="1 2">RP12</strain>
    </source>
</reference>
<evidence type="ECO:0000313" key="1">
    <source>
        <dbReference type="EMBL" id="BAW19178.1"/>
    </source>
</evidence>
<evidence type="ECO:0000313" key="2">
    <source>
        <dbReference type="Proteomes" id="UP000222831"/>
    </source>
</evidence>
<accession>A0A1L7N124</accession>
<dbReference type="RefSeq" id="YP_009598897.1">
    <property type="nucleotide sequence ID" value="NC_041911.1"/>
</dbReference>
<dbReference type="EMBL" id="AP017924">
    <property type="protein sequence ID" value="BAW19178.1"/>
    <property type="molecule type" value="Genomic_DNA"/>
</dbReference>